<dbReference type="GO" id="GO:0046872">
    <property type="term" value="F:metal ion binding"/>
    <property type="evidence" value="ECO:0007669"/>
    <property type="project" value="UniProtKB-KW"/>
</dbReference>
<evidence type="ECO:0000256" key="8">
    <source>
        <dbReference type="ARBA" id="ARBA00022842"/>
    </source>
</evidence>
<evidence type="ECO:0000256" key="1">
    <source>
        <dbReference type="ARBA" id="ARBA00001941"/>
    </source>
</evidence>
<dbReference type="Gene3D" id="3.40.50.920">
    <property type="match status" value="1"/>
</dbReference>
<dbReference type="Pfam" id="PF00456">
    <property type="entry name" value="Transketolase_N"/>
    <property type="match status" value="1"/>
</dbReference>
<dbReference type="PROSITE" id="PS00802">
    <property type="entry name" value="TRANSKETOLASE_2"/>
    <property type="match status" value="1"/>
</dbReference>
<dbReference type="GO" id="GO:0004802">
    <property type="term" value="F:transketolase activity"/>
    <property type="evidence" value="ECO:0007669"/>
    <property type="project" value="UniProtKB-EC"/>
</dbReference>
<feature type="domain" description="Transketolase-like pyrimidine-binding" evidence="11">
    <location>
        <begin position="100"/>
        <end position="274"/>
    </location>
</feature>
<dbReference type="PANTHER" id="PTHR43522">
    <property type="entry name" value="TRANSKETOLASE"/>
    <property type="match status" value="1"/>
</dbReference>
<keyword evidence="13" id="KW-1185">Reference proteome</keyword>
<feature type="non-terminal residue" evidence="12">
    <location>
        <position position="1"/>
    </location>
</feature>
<evidence type="ECO:0000256" key="10">
    <source>
        <dbReference type="ARBA" id="ARBA00049473"/>
    </source>
</evidence>
<evidence type="ECO:0000256" key="7">
    <source>
        <dbReference type="ARBA" id="ARBA00022723"/>
    </source>
</evidence>
<keyword evidence="6" id="KW-0808">Transferase</keyword>
<dbReference type="InterPro" id="IPR055152">
    <property type="entry name" value="Transketolase-like_C_2"/>
</dbReference>
<keyword evidence="7" id="KW-0479">Metal-binding</keyword>
<comment type="similarity">
    <text evidence="4">Belongs to the transketolase family.</text>
</comment>
<dbReference type="GO" id="GO:0006098">
    <property type="term" value="P:pentose-phosphate shunt"/>
    <property type="evidence" value="ECO:0007669"/>
    <property type="project" value="TreeGrafter"/>
</dbReference>
<evidence type="ECO:0000256" key="3">
    <source>
        <dbReference type="ARBA" id="ARBA00001964"/>
    </source>
</evidence>
<sequence>EDTHGVHGSPLGPEVLADFKRKNGFDPKESFVVSEKVRQKYEETILSRGQQAEKAWNDLLEKYSREYKDEGLVLKRILSGELPKDWQKGLPTFNAQTPSDATRNINGKILNNIADVLPELIGGCADLTPSTKTDIKKSHDFQSNSYDGRYFRFGVREFGMFAICNGIAAYGSGLIPFSSTFLNFITYGWGAVRLGALSHLRQIYIMTHDSVFLGEDGPTHQPIEVLPLMRATPNLYTFRPADGNEIVGSWIVAVEKLRHSGIVLCLSRQNVVSLDNTSREGVSHGIYHLATFDKESKETEHPVVLISTGSEVGPTFGAAKLLNSKHHLTVHVLSAPCLELFAQQPLEYKKKLLGKGLVISVEAASTSSWQKYSHYQIGVDRYGASANLKDIAKFFGFTDELIADKVLQYRELVKDITLPLLPCLLPSLKLYIIEILFLGVGIKRKTTQKFTLILLCCFIIKRIL</sequence>
<keyword evidence="8" id="KW-0460">Magnesium</keyword>
<evidence type="ECO:0000313" key="13">
    <source>
        <dbReference type="Proteomes" id="UP000023152"/>
    </source>
</evidence>
<comment type="cofactor">
    <cofactor evidence="1">
        <name>Co(2+)</name>
        <dbReference type="ChEBI" id="CHEBI:48828"/>
    </cofactor>
</comment>
<dbReference type="InterPro" id="IPR033247">
    <property type="entry name" value="Transketolase_fam"/>
</dbReference>
<dbReference type="PANTHER" id="PTHR43522:SF2">
    <property type="entry name" value="TRANSKETOLASE 1-RELATED"/>
    <property type="match status" value="1"/>
</dbReference>
<evidence type="ECO:0000256" key="4">
    <source>
        <dbReference type="ARBA" id="ARBA00007131"/>
    </source>
</evidence>
<dbReference type="FunFam" id="3.40.50.970:FF:000003">
    <property type="entry name" value="Transketolase"/>
    <property type="match status" value="1"/>
</dbReference>
<dbReference type="InterPro" id="IPR005474">
    <property type="entry name" value="Transketolase_N"/>
</dbReference>
<comment type="cofactor">
    <cofactor evidence="2">
        <name>Mg(2+)</name>
        <dbReference type="ChEBI" id="CHEBI:18420"/>
    </cofactor>
</comment>
<dbReference type="Gene3D" id="3.40.50.970">
    <property type="match status" value="2"/>
</dbReference>
<protein>
    <recommendedName>
        <fullName evidence="5">transketolase</fullName>
        <ecNumber evidence="5">2.2.1.1</ecNumber>
    </recommendedName>
</protein>
<dbReference type="EMBL" id="ASPP01001573">
    <property type="protein sequence ID" value="ETO35464.1"/>
    <property type="molecule type" value="Genomic_DNA"/>
</dbReference>
<evidence type="ECO:0000256" key="9">
    <source>
        <dbReference type="ARBA" id="ARBA00023052"/>
    </source>
</evidence>
<dbReference type="InterPro" id="IPR029061">
    <property type="entry name" value="THDP-binding"/>
</dbReference>
<dbReference type="Pfam" id="PF22613">
    <property type="entry name" value="Transketolase_C_1"/>
    <property type="match status" value="1"/>
</dbReference>
<dbReference type="Proteomes" id="UP000023152">
    <property type="component" value="Unassembled WGS sequence"/>
</dbReference>
<dbReference type="GO" id="GO:0005829">
    <property type="term" value="C:cytosol"/>
    <property type="evidence" value="ECO:0007669"/>
    <property type="project" value="TreeGrafter"/>
</dbReference>
<dbReference type="AlphaFoldDB" id="X6PBN2"/>
<gene>
    <name evidence="12" type="ORF">RFI_01601</name>
</gene>
<evidence type="ECO:0000256" key="5">
    <source>
        <dbReference type="ARBA" id="ARBA00013152"/>
    </source>
</evidence>
<comment type="catalytic activity">
    <reaction evidence="10">
        <text>D-sedoheptulose 7-phosphate + D-glyceraldehyde 3-phosphate = aldehydo-D-ribose 5-phosphate + D-xylulose 5-phosphate</text>
        <dbReference type="Rhea" id="RHEA:10508"/>
        <dbReference type="ChEBI" id="CHEBI:57483"/>
        <dbReference type="ChEBI" id="CHEBI:57737"/>
        <dbReference type="ChEBI" id="CHEBI:58273"/>
        <dbReference type="ChEBI" id="CHEBI:59776"/>
        <dbReference type="EC" id="2.2.1.1"/>
    </reaction>
</comment>
<dbReference type="OMA" id="LVWPHEP"/>
<dbReference type="InterPro" id="IPR005475">
    <property type="entry name" value="Transketolase-like_Pyr-bd"/>
</dbReference>
<reference evidence="12 13" key="1">
    <citation type="journal article" date="2013" name="Curr. Biol.">
        <title>The Genome of the Foraminiferan Reticulomyxa filosa.</title>
        <authorList>
            <person name="Glockner G."/>
            <person name="Hulsmann N."/>
            <person name="Schleicher M."/>
            <person name="Noegel A.A."/>
            <person name="Eichinger L."/>
            <person name="Gallinger C."/>
            <person name="Pawlowski J."/>
            <person name="Sierra R."/>
            <person name="Euteneuer U."/>
            <person name="Pillet L."/>
            <person name="Moustafa A."/>
            <person name="Platzer M."/>
            <person name="Groth M."/>
            <person name="Szafranski K."/>
            <person name="Schliwa M."/>
        </authorList>
    </citation>
    <scope>NUCLEOTIDE SEQUENCE [LARGE SCALE GENOMIC DNA]</scope>
</reference>
<dbReference type="OrthoDB" id="10267175at2759"/>
<dbReference type="CDD" id="cd07033">
    <property type="entry name" value="TPP_PYR_DXS_TK_like"/>
    <property type="match status" value="1"/>
</dbReference>
<dbReference type="SUPFAM" id="SSF52518">
    <property type="entry name" value="Thiamin diphosphate-binding fold (THDP-binding)"/>
    <property type="match status" value="2"/>
</dbReference>
<accession>X6PBN2</accession>
<evidence type="ECO:0000256" key="6">
    <source>
        <dbReference type="ARBA" id="ARBA00022679"/>
    </source>
</evidence>
<evidence type="ECO:0000256" key="2">
    <source>
        <dbReference type="ARBA" id="ARBA00001946"/>
    </source>
</evidence>
<dbReference type="SMART" id="SM00861">
    <property type="entry name" value="Transket_pyr"/>
    <property type="match status" value="1"/>
</dbReference>
<dbReference type="InterPro" id="IPR020826">
    <property type="entry name" value="Transketolase_BS"/>
</dbReference>
<dbReference type="SUPFAM" id="SSF52922">
    <property type="entry name" value="TK C-terminal domain-like"/>
    <property type="match status" value="1"/>
</dbReference>
<name>X6PBN2_RETFI</name>
<dbReference type="InterPro" id="IPR009014">
    <property type="entry name" value="Transketo_C/PFOR_II"/>
</dbReference>
<dbReference type="EC" id="2.2.1.1" evidence="5"/>
<proteinExistence type="inferred from homology"/>
<evidence type="ECO:0000259" key="11">
    <source>
        <dbReference type="SMART" id="SM00861"/>
    </source>
</evidence>
<organism evidence="12 13">
    <name type="scientific">Reticulomyxa filosa</name>
    <dbReference type="NCBI Taxonomy" id="46433"/>
    <lineage>
        <taxon>Eukaryota</taxon>
        <taxon>Sar</taxon>
        <taxon>Rhizaria</taxon>
        <taxon>Retaria</taxon>
        <taxon>Foraminifera</taxon>
        <taxon>Monothalamids</taxon>
        <taxon>Reticulomyxidae</taxon>
        <taxon>Reticulomyxa</taxon>
    </lineage>
</organism>
<keyword evidence="9" id="KW-0786">Thiamine pyrophosphate</keyword>
<comment type="cofactor">
    <cofactor evidence="3">
        <name>thiamine diphosphate</name>
        <dbReference type="ChEBI" id="CHEBI:58937"/>
    </cofactor>
</comment>
<dbReference type="Pfam" id="PF02779">
    <property type="entry name" value="Transket_pyr"/>
    <property type="match status" value="1"/>
</dbReference>
<evidence type="ECO:0000313" key="12">
    <source>
        <dbReference type="EMBL" id="ETO35464.1"/>
    </source>
</evidence>
<comment type="caution">
    <text evidence="12">The sequence shown here is derived from an EMBL/GenBank/DDBJ whole genome shotgun (WGS) entry which is preliminary data.</text>
</comment>